<dbReference type="InterPro" id="IPR015881">
    <property type="entry name" value="ARHD_Rieske_2Fe_2S"/>
</dbReference>
<evidence type="ECO:0000256" key="1">
    <source>
        <dbReference type="ARBA" id="ARBA00022714"/>
    </source>
</evidence>
<dbReference type="Gene3D" id="2.102.10.10">
    <property type="entry name" value="Rieske [2Fe-2S] iron-sulphur domain"/>
    <property type="match status" value="1"/>
</dbReference>
<evidence type="ECO:0000313" key="8">
    <source>
        <dbReference type="Proteomes" id="UP001501706"/>
    </source>
</evidence>
<gene>
    <name evidence="7" type="ORF">GCM10009097_59360</name>
</gene>
<dbReference type="Proteomes" id="UP001501706">
    <property type="component" value="Unassembled WGS sequence"/>
</dbReference>
<dbReference type="PROSITE" id="PS51296">
    <property type="entry name" value="RIESKE"/>
    <property type="match status" value="1"/>
</dbReference>
<proteinExistence type="predicted"/>
<organism evidence="7 8">
    <name type="scientific">Pigmentiphaga daeguensis</name>
    <dbReference type="NCBI Taxonomy" id="414049"/>
    <lineage>
        <taxon>Bacteria</taxon>
        <taxon>Pseudomonadati</taxon>
        <taxon>Pseudomonadota</taxon>
        <taxon>Betaproteobacteria</taxon>
        <taxon>Burkholderiales</taxon>
        <taxon>Alcaligenaceae</taxon>
        <taxon>Pigmentiphaga</taxon>
    </lineage>
</organism>
<dbReference type="InterPro" id="IPR036922">
    <property type="entry name" value="Rieske_2Fe-2S_sf"/>
</dbReference>
<dbReference type="EMBL" id="BAAAEN010000051">
    <property type="protein sequence ID" value="GAA0534457.1"/>
    <property type="molecule type" value="Genomic_DNA"/>
</dbReference>
<keyword evidence="3" id="KW-0560">Oxidoreductase</keyword>
<dbReference type="SUPFAM" id="SSF50022">
    <property type="entry name" value="ISP domain"/>
    <property type="match status" value="1"/>
</dbReference>
<feature type="domain" description="Rieske" evidence="6">
    <location>
        <begin position="27"/>
        <end position="134"/>
    </location>
</feature>
<evidence type="ECO:0000256" key="3">
    <source>
        <dbReference type="ARBA" id="ARBA00023002"/>
    </source>
</evidence>
<sequence>MVTKAQNTQLVQTGPGTPMGSLFRRYWIPALLSEELREPDGPPVRVKLLSENLLAFRDTQGRVALIDEFCAHRRVSLWFGRIEMDGIRCPYHGWKYDFRGQCTEVPSEPAGSHFSKSVKLTSYPCVERGGVVWTYMGPPELQPAFPEFEWAMVPDSHRYVCKRIQENNYLQAMEGGIDSSHVSFLHSGELHTDPLHKGTKGAQYQQDTAPKLEVMESDGGLVIGARRRADEGHSYWRVTQWIMPWYTMIPPYGDHALHGHAWVPMDDENCYAWSMTHHPSRALKPEELEAMQNGQGIYAELIPGTYRTVANKRNDYLIDREAQKKGTLYSGVRGIAMQDASLQESMGPIVDRSLERLAATDIAIVRARRRLLAAAGNLGTDAPLPGLDPATHRVRSASFVLPEDVPLEQVLKDATAKTDTEHTSI</sequence>
<evidence type="ECO:0000313" key="7">
    <source>
        <dbReference type="EMBL" id="GAA0534457.1"/>
    </source>
</evidence>
<dbReference type="PANTHER" id="PTHR21266:SF59">
    <property type="entry name" value="BLR4922 PROTEIN"/>
    <property type="match status" value="1"/>
</dbReference>
<evidence type="ECO:0000259" key="6">
    <source>
        <dbReference type="PROSITE" id="PS51296"/>
    </source>
</evidence>
<dbReference type="PANTHER" id="PTHR21266">
    <property type="entry name" value="IRON-SULFUR DOMAIN CONTAINING PROTEIN"/>
    <property type="match status" value="1"/>
</dbReference>
<dbReference type="Gene3D" id="3.90.380.10">
    <property type="entry name" value="Naphthalene 1,2-dioxygenase Alpha Subunit, Chain A, domain 1"/>
    <property type="match status" value="1"/>
</dbReference>
<dbReference type="InterPro" id="IPR045623">
    <property type="entry name" value="LigXa_C"/>
</dbReference>
<dbReference type="CDD" id="cd08878">
    <property type="entry name" value="RHO_alpha_C_DMO-like"/>
    <property type="match status" value="1"/>
</dbReference>
<keyword evidence="4" id="KW-0408">Iron</keyword>
<keyword evidence="5" id="KW-0411">Iron-sulfur</keyword>
<protein>
    <submittedName>
        <fullName evidence="7">Rieske 2Fe-2S domain-containing protein</fullName>
    </submittedName>
</protein>
<dbReference type="CDD" id="cd03479">
    <property type="entry name" value="Rieske_RO_Alpha_PhDO_like"/>
    <property type="match status" value="1"/>
</dbReference>
<keyword evidence="8" id="KW-1185">Reference proteome</keyword>
<evidence type="ECO:0000256" key="4">
    <source>
        <dbReference type="ARBA" id="ARBA00023004"/>
    </source>
</evidence>
<reference evidence="7 8" key="1">
    <citation type="journal article" date="2019" name="Int. J. Syst. Evol. Microbiol.">
        <title>The Global Catalogue of Microorganisms (GCM) 10K type strain sequencing project: providing services to taxonomists for standard genome sequencing and annotation.</title>
        <authorList>
            <consortium name="The Broad Institute Genomics Platform"/>
            <consortium name="The Broad Institute Genome Sequencing Center for Infectious Disease"/>
            <person name="Wu L."/>
            <person name="Ma J."/>
        </authorList>
    </citation>
    <scope>NUCLEOTIDE SEQUENCE [LARGE SCALE GENOMIC DNA]</scope>
    <source>
        <strain evidence="7 8">JCM 14330</strain>
    </source>
</reference>
<keyword evidence="2" id="KW-0479">Metal-binding</keyword>
<dbReference type="InterPro" id="IPR050584">
    <property type="entry name" value="Cholesterol_7-desaturase"/>
</dbReference>
<name>A0ABN1D696_9BURK</name>
<dbReference type="Pfam" id="PF00355">
    <property type="entry name" value="Rieske"/>
    <property type="match status" value="1"/>
</dbReference>
<dbReference type="RefSeq" id="WP_132980427.1">
    <property type="nucleotide sequence ID" value="NZ_BAAAEN010000051.1"/>
</dbReference>
<dbReference type="InterPro" id="IPR017941">
    <property type="entry name" value="Rieske_2Fe-2S"/>
</dbReference>
<evidence type="ECO:0000256" key="2">
    <source>
        <dbReference type="ARBA" id="ARBA00022723"/>
    </source>
</evidence>
<comment type="caution">
    <text evidence="7">The sequence shown here is derived from an EMBL/GenBank/DDBJ whole genome shotgun (WGS) entry which is preliminary data.</text>
</comment>
<dbReference type="PROSITE" id="PS00570">
    <property type="entry name" value="RING_HYDROXYL_ALPHA"/>
    <property type="match status" value="1"/>
</dbReference>
<dbReference type="Pfam" id="PF19301">
    <property type="entry name" value="LigXa_C"/>
    <property type="match status" value="1"/>
</dbReference>
<accession>A0ABN1D696</accession>
<dbReference type="SUPFAM" id="SSF55961">
    <property type="entry name" value="Bet v1-like"/>
    <property type="match status" value="1"/>
</dbReference>
<keyword evidence="1" id="KW-0001">2Fe-2S</keyword>
<evidence type="ECO:0000256" key="5">
    <source>
        <dbReference type="ARBA" id="ARBA00023014"/>
    </source>
</evidence>